<name>A0A8H6FRH8_9LECA</name>
<proteinExistence type="predicted"/>
<protein>
    <submittedName>
        <fullName evidence="2">Uncharacterized protein</fullName>
    </submittedName>
</protein>
<feature type="compositionally biased region" description="Basic and acidic residues" evidence="1">
    <location>
        <begin position="93"/>
        <end position="105"/>
    </location>
</feature>
<dbReference type="EMBL" id="JACCJC010000038">
    <property type="protein sequence ID" value="KAF6233377.1"/>
    <property type="molecule type" value="Genomic_DNA"/>
</dbReference>
<evidence type="ECO:0000313" key="3">
    <source>
        <dbReference type="Proteomes" id="UP000578531"/>
    </source>
</evidence>
<dbReference type="AlphaFoldDB" id="A0A8H6FRH8"/>
<feature type="region of interest" description="Disordered" evidence="1">
    <location>
        <begin position="82"/>
        <end position="105"/>
    </location>
</feature>
<dbReference type="GeneID" id="59289965"/>
<accession>A0A8H6FRH8</accession>
<reference evidence="2 3" key="1">
    <citation type="journal article" date="2020" name="Genomics">
        <title>Complete, high-quality genomes from long-read metagenomic sequencing of two wolf lichen thalli reveals enigmatic genome architecture.</title>
        <authorList>
            <person name="McKenzie S.K."/>
            <person name="Walston R.F."/>
            <person name="Allen J.L."/>
        </authorList>
    </citation>
    <scope>NUCLEOTIDE SEQUENCE [LARGE SCALE GENOMIC DNA]</scope>
    <source>
        <strain evidence="2">WasteWater2</strain>
    </source>
</reference>
<comment type="caution">
    <text evidence="2">The sequence shown here is derived from an EMBL/GenBank/DDBJ whole genome shotgun (WGS) entry which is preliminary data.</text>
</comment>
<sequence>MVVDPDVGTRPLAAVVYAYNHTTHEFRSPQIVSRLVCLESIDLGWFEYTDAIQKCVPASATGDFAPDVVFSFAKNLKWRHRRSNNPFAGDMPEEYKDKEDPGLQE</sequence>
<organism evidence="2 3">
    <name type="scientific">Letharia columbiana</name>
    <dbReference type="NCBI Taxonomy" id="112416"/>
    <lineage>
        <taxon>Eukaryota</taxon>
        <taxon>Fungi</taxon>
        <taxon>Dikarya</taxon>
        <taxon>Ascomycota</taxon>
        <taxon>Pezizomycotina</taxon>
        <taxon>Lecanoromycetes</taxon>
        <taxon>OSLEUM clade</taxon>
        <taxon>Lecanoromycetidae</taxon>
        <taxon>Lecanorales</taxon>
        <taxon>Lecanorineae</taxon>
        <taxon>Parmeliaceae</taxon>
        <taxon>Letharia</taxon>
    </lineage>
</organism>
<dbReference type="Proteomes" id="UP000578531">
    <property type="component" value="Unassembled WGS sequence"/>
</dbReference>
<dbReference type="RefSeq" id="XP_037162795.1">
    <property type="nucleotide sequence ID" value="XM_037310209.1"/>
</dbReference>
<evidence type="ECO:0000256" key="1">
    <source>
        <dbReference type="SAM" id="MobiDB-lite"/>
    </source>
</evidence>
<gene>
    <name evidence="2" type="ORF">HO173_008309</name>
</gene>
<keyword evidence="3" id="KW-1185">Reference proteome</keyword>
<evidence type="ECO:0000313" key="2">
    <source>
        <dbReference type="EMBL" id="KAF6233377.1"/>
    </source>
</evidence>